<dbReference type="RefSeq" id="WP_282000479.1">
    <property type="nucleotide sequence ID" value="NZ_AP027151.1"/>
</dbReference>
<dbReference type="EMBL" id="AP027151">
    <property type="protein sequence ID" value="BDV44375.1"/>
    <property type="molecule type" value="Genomic_DNA"/>
</dbReference>
<organism evidence="2 3">
    <name type="scientific">Geotalea uraniireducens</name>
    <dbReference type="NCBI Taxonomy" id="351604"/>
    <lineage>
        <taxon>Bacteria</taxon>
        <taxon>Pseudomonadati</taxon>
        <taxon>Thermodesulfobacteriota</taxon>
        <taxon>Desulfuromonadia</taxon>
        <taxon>Geobacterales</taxon>
        <taxon>Geobacteraceae</taxon>
        <taxon>Geotalea</taxon>
    </lineage>
</organism>
<dbReference type="Proteomes" id="UP001317705">
    <property type="component" value="Chromosome"/>
</dbReference>
<accession>A0ABN6VYQ3</accession>
<gene>
    <name evidence="2" type="ORF">GURASL_32980</name>
</gene>
<dbReference type="PANTHER" id="PTHR35792">
    <property type="entry name" value="GENERAL STRESS PROTEIN"/>
    <property type="match status" value="1"/>
</dbReference>
<keyword evidence="1" id="KW-0812">Transmembrane</keyword>
<keyword evidence="1" id="KW-0472">Membrane</keyword>
<evidence type="ECO:0000313" key="3">
    <source>
        <dbReference type="Proteomes" id="UP001317705"/>
    </source>
</evidence>
<keyword evidence="1" id="KW-1133">Transmembrane helix</keyword>
<dbReference type="InterPro" id="IPR052928">
    <property type="entry name" value="Desiccation-related_membrane"/>
</dbReference>
<sequence length="81" mass="8517">MSDSRSSDTAAIIAFFAGAALAAGAAMLLTPKTGREVREKLGDVTDDAVSKIKSAVREAKFKASCSTKEEQDKYEGGGCWI</sequence>
<name>A0ABN6VYQ3_9BACT</name>
<evidence type="ECO:0000256" key="1">
    <source>
        <dbReference type="SAM" id="Phobius"/>
    </source>
</evidence>
<reference evidence="2 3" key="1">
    <citation type="submission" date="2022-12" db="EMBL/GenBank/DDBJ databases">
        <title>Polyphasic characterization of Geotalea uranireducens NIT-SL11 newly isolated from a complex of sewage sludge and microbially reduced graphene oxide.</title>
        <authorList>
            <person name="Xie L."/>
            <person name="Yoshida N."/>
            <person name="Meng L."/>
        </authorList>
    </citation>
    <scope>NUCLEOTIDE SEQUENCE [LARGE SCALE GENOMIC DNA]</scope>
    <source>
        <strain evidence="2 3">NIT-SL11</strain>
    </source>
</reference>
<feature type="transmembrane region" description="Helical" evidence="1">
    <location>
        <begin position="12"/>
        <end position="30"/>
    </location>
</feature>
<protein>
    <recommendedName>
        <fullName evidence="4">YtxH domain-containing protein</fullName>
    </recommendedName>
</protein>
<keyword evidence="3" id="KW-1185">Reference proteome</keyword>
<dbReference type="InterPro" id="IPR024623">
    <property type="entry name" value="YtxH"/>
</dbReference>
<dbReference type="PANTHER" id="PTHR35792:SF2">
    <property type="entry name" value="GENERAL STRESS PROTEIN"/>
    <property type="match status" value="1"/>
</dbReference>
<dbReference type="Pfam" id="PF12732">
    <property type="entry name" value="YtxH"/>
    <property type="match status" value="1"/>
</dbReference>
<evidence type="ECO:0008006" key="4">
    <source>
        <dbReference type="Google" id="ProtNLM"/>
    </source>
</evidence>
<proteinExistence type="predicted"/>
<evidence type="ECO:0000313" key="2">
    <source>
        <dbReference type="EMBL" id="BDV44375.1"/>
    </source>
</evidence>